<dbReference type="SUPFAM" id="SSF50494">
    <property type="entry name" value="Trypsin-like serine proteases"/>
    <property type="match status" value="1"/>
</dbReference>
<dbReference type="GeneID" id="108075931"/>
<reference evidence="3" key="1">
    <citation type="submission" date="2025-05" db="UniProtKB">
        <authorList>
            <consortium name="RefSeq"/>
        </authorList>
    </citation>
    <scope>NUCLEOTIDE SEQUENCE [LARGE SCALE GENOMIC DNA]</scope>
    <source>
        <strain evidence="3">14028-0561.14</strain>
    </source>
</reference>
<dbReference type="SMART" id="SM00020">
    <property type="entry name" value="Tryp_SPc"/>
    <property type="match status" value="1"/>
</dbReference>
<dbReference type="GO" id="GO:0004252">
    <property type="term" value="F:serine-type endopeptidase activity"/>
    <property type="evidence" value="ECO:0007669"/>
    <property type="project" value="InterPro"/>
</dbReference>
<proteinExistence type="predicted"/>
<dbReference type="Proteomes" id="UP001652661">
    <property type="component" value="Chromosome 2L"/>
</dbReference>
<feature type="chain" id="PRO_5027850702" evidence="1">
    <location>
        <begin position="24"/>
        <end position="311"/>
    </location>
</feature>
<dbReference type="InterPro" id="IPR043504">
    <property type="entry name" value="Peptidase_S1_PA_chymotrypsin"/>
</dbReference>
<dbReference type="GO" id="GO:0006508">
    <property type="term" value="P:proteolysis"/>
    <property type="evidence" value="ECO:0007669"/>
    <property type="project" value="InterPro"/>
</dbReference>
<dbReference type="InterPro" id="IPR009003">
    <property type="entry name" value="Peptidase_S1_PA"/>
</dbReference>
<reference evidence="4" key="2">
    <citation type="submission" date="2025-08" db="UniProtKB">
        <authorList>
            <consortium name="RefSeq"/>
        </authorList>
    </citation>
    <scope>IDENTIFICATION</scope>
    <source>
        <strain evidence="4">14028-0561.14</strain>
        <tissue evidence="4">Whole fly</tissue>
    </source>
</reference>
<evidence type="ECO:0000256" key="1">
    <source>
        <dbReference type="SAM" id="SignalP"/>
    </source>
</evidence>
<evidence type="ECO:0000259" key="2">
    <source>
        <dbReference type="PROSITE" id="PS50240"/>
    </source>
</evidence>
<evidence type="ECO:0000313" key="3">
    <source>
        <dbReference type="Proteomes" id="UP001652661"/>
    </source>
</evidence>
<dbReference type="PANTHER" id="PTHR24258">
    <property type="entry name" value="SERINE PROTEASE-RELATED"/>
    <property type="match status" value="1"/>
</dbReference>
<dbReference type="Gene3D" id="2.40.10.10">
    <property type="entry name" value="Trypsin-like serine proteases"/>
    <property type="match status" value="1"/>
</dbReference>
<protein>
    <submittedName>
        <fullName evidence="4">Phenoloxidase-activating factor 2-like isoform X1</fullName>
    </submittedName>
</protein>
<accession>A0A6P4INI8</accession>
<feature type="signal peptide" evidence="1">
    <location>
        <begin position="1"/>
        <end position="23"/>
    </location>
</feature>
<dbReference type="AlphaFoldDB" id="A0A6P4INI8"/>
<gene>
    <name evidence="4" type="primary">LOC108075931</name>
</gene>
<keyword evidence="3" id="KW-1185">Reference proteome</keyword>
<feature type="domain" description="Peptidase S1" evidence="2">
    <location>
        <begin position="60"/>
        <end position="299"/>
    </location>
</feature>
<dbReference type="InterPro" id="IPR001254">
    <property type="entry name" value="Trypsin_dom"/>
</dbReference>
<evidence type="ECO:0000313" key="4">
    <source>
        <dbReference type="RefSeq" id="XP_017024058.1"/>
    </source>
</evidence>
<dbReference type="PANTHER" id="PTHR24258:SF116">
    <property type="entry name" value="FI16631P1-RELATED"/>
    <property type="match status" value="1"/>
</dbReference>
<dbReference type="Pfam" id="PF00089">
    <property type="entry name" value="Trypsin"/>
    <property type="match status" value="1"/>
</dbReference>
<organism evidence="3 4">
    <name type="scientific">Drosophila kikkawai</name>
    <name type="common">Fruit fly</name>
    <dbReference type="NCBI Taxonomy" id="30033"/>
    <lineage>
        <taxon>Eukaryota</taxon>
        <taxon>Metazoa</taxon>
        <taxon>Ecdysozoa</taxon>
        <taxon>Arthropoda</taxon>
        <taxon>Hexapoda</taxon>
        <taxon>Insecta</taxon>
        <taxon>Pterygota</taxon>
        <taxon>Neoptera</taxon>
        <taxon>Endopterygota</taxon>
        <taxon>Diptera</taxon>
        <taxon>Brachycera</taxon>
        <taxon>Muscomorpha</taxon>
        <taxon>Ephydroidea</taxon>
        <taxon>Drosophilidae</taxon>
        <taxon>Drosophila</taxon>
        <taxon>Sophophora</taxon>
    </lineage>
</organism>
<dbReference type="PROSITE" id="PS50240">
    <property type="entry name" value="TRYPSIN_DOM"/>
    <property type="match status" value="1"/>
</dbReference>
<name>A0A6P4INI8_DROKI</name>
<dbReference type="OrthoDB" id="7847937at2759"/>
<sequence length="311" mass="34342">MGKLLLLNFQCFLIATLVLFGAAFPVNNTEDDFDFDTMFLPPTTTQRVIHQDVKGPDTSVCGVRRMTDPDSSINPSRETLFGANPWVVGIYSKDTGKYIAAGTLIRYDALLTSAQALADIPQDQLLVEAGNWDRLSEVESLPHLNRSVRSIDVNENLVALVHLDTPFYPTLPHIVPACLPRKSDAAYTEKSCQTVGWGQPKINGSASDRMWFKKYSVMSREDCDYYLGEDPNLGYGKFCATDADNMFSPRNIGGGLFCAENETVIAGIALSSGGWEPENEAVLFASVPHYLDWILDKLSPYNGAELQVEII</sequence>
<dbReference type="RefSeq" id="XP_017024058.1">
    <property type="nucleotide sequence ID" value="XM_017168569.2"/>
</dbReference>
<keyword evidence="1" id="KW-0732">Signal</keyword>